<dbReference type="OrthoDB" id="1954318at2"/>
<evidence type="ECO:0000313" key="1">
    <source>
        <dbReference type="EMBL" id="TQL46673.1"/>
    </source>
</evidence>
<proteinExistence type="predicted"/>
<sequence>MGVRADVQMTVKFGDVMESILAGTVQGMNQAGELLLAKTQEQVPMDEGTLASSGTVVQAKTIGDPVQVVYDTPYAARLHEHPEYNFSTDSNPGAKGKYVEDPAVENRKAMGDVIRSSAQRGQISG</sequence>
<name>A0A542YF07_9MICO</name>
<evidence type="ECO:0008006" key="3">
    <source>
        <dbReference type="Google" id="ProtNLM"/>
    </source>
</evidence>
<evidence type="ECO:0000313" key="2">
    <source>
        <dbReference type="Proteomes" id="UP000317998"/>
    </source>
</evidence>
<accession>A0A542YF07</accession>
<dbReference type="Proteomes" id="UP000317998">
    <property type="component" value="Unassembled WGS sequence"/>
</dbReference>
<gene>
    <name evidence="1" type="ORF">FB562_2197</name>
</gene>
<organism evidence="1 2">
    <name type="scientific">Homoserinimonas aerilata</name>
    <dbReference type="NCBI Taxonomy" id="1162970"/>
    <lineage>
        <taxon>Bacteria</taxon>
        <taxon>Bacillati</taxon>
        <taxon>Actinomycetota</taxon>
        <taxon>Actinomycetes</taxon>
        <taxon>Micrococcales</taxon>
        <taxon>Microbacteriaceae</taxon>
        <taxon>Homoserinimonas</taxon>
    </lineage>
</organism>
<dbReference type="RefSeq" id="WP_141881323.1">
    <property type="nucleotide sequence ID" value="NZ_VFOM01000002.1"/>
</dbReference>
<protein>
    <recommendedName>
        <fullName evidence="3">HK97 gp10 family phage protein</fullName>
    </recommendedName>
</protein>
<keyword evidence="2" id="KW-1185">Reference proteome</keyword>
<dbReference type="EMBL" id="VFOM01000002">
    <property type="protein sequence ID" value="TQL46673.1"/>
    <property type="molecule type" value="Genomic_DNA"/>
</dbReference>
<dbReference type="AlphaFoldDB" id="A0A542YF07"/>
<comment type="caution">
    <text evidence="1">The sequence shown here is derived from an EMBL/GenBank/DDBJ whole genome shotgun (WGS) entry which is preliminary data.</text>
</comment>
<reference evidence="1 2" key="1">
    <citation type="submission" date="2019-06" db="EMBL/GenBank/DDBJ databases">
        <title>Sequencing the genomes of 1000 actinobacteria strains.</title>
        <authorList>
            <person name="Klenk H.-P."/>
        </authorList>
    </citation>
    <scope>NUCLEOTIDE SEQUENCE [LARGE SCALE GENOMIC DNA]</scope>
    <source>
        <strain evidence="1 2">DSM 26477</strain>
    </source>
</reference>